<feature type="region of interest" description="Disordered" evidence="1">
    <location>
        <begin position="38"/>
        <end position="61"/>
    </location>
</feature>
<protein>
    <submittedName>
        <fullName evidence="2">Uncharacterized protein</fullName>
    </submittedName>
</protein>
<dbReference type="EMBL" id="CP109134">
    <property type="protein sequence ID" value="WSD04475.1"/>
    <property type="molecule type" value="Genomic_DNA"/>
</dbReference>
<name>A0ABZ1GET2_9ACTN</name>
<reference evidence="2 3" key="1">
    <citation type="submission" date="2022-10" db="EMBL/GenBank/DDBJ databases">
        <title>The complete genomes of actinobacterial strains from the NBC collection.</title>
        <authorList>
            <person name="Joergensen T.S."/>
            <person name="Alvarez Arevalo M."/>
            <person name="Sterndorff E.B."/>
            <person name="Faurdal D."/>
            <person name="Vuksanovic O."/>
            <person name="Mourched A.-S."/>
            <person name="Charusanti P."/>
            <person name="Shaw S."/>
            <person name="Blin K."/>
            <person name="Weber T."/>
        </authorList>
    </citation>
    <scope>NUCLEOTIDE SEQUENCE [LARGE SCALE GENOMIC DNA]</scope>
    <source>
        <strain evidence="2 3">NBC 01753</strain>
    </source>
</reference>
<dbReference type="GeneID" id="91541100"/>
<feature type="compositionally biased region" description="Polar residues" evidence="1">
    <location>
        <begin position="52"/>
        <end position="61"/>
    </location>
</feature>
<keyword evidence="3" id="KW-1185">Reference proteome</keyword>
<dbReference type="Proteomes" id="UP001335325">
    <property type="component" value="Chromosome"/>
</dbReference>
<dbReference type="RefSeq" id="WP_326750805.1">
    <property type="nucleotide sequence ID" value="NZ_CP109134.1"/>
</dbReference>
<evidence type="ECO:0000313" key="2">
    <source>
        <dbReference type="EMBL" id="WSD04475.1"/>
    </source>
</evidence>
<gene>
    <name evidence="2" type="ORF">OIE73_00980</name>
</gene>
<proteinExistence type="predicted"/>
<sequence>MRRWAGFRARTVTARHRPVMDVVDVPYELVRWSARRSEQSAANHSALEDTRSASNSLSGSTVAAVVTGRPFP</sequence>
<accession>A0ABZ1GET2</accession>
<evidence type="ECO:0000256" key="1">
    <source>
        <dbReference type="SAM" id="MobiDB-lite"/>
    </source>
</evidence>
<organism evidence="2 3">
    <name type="scientific">Streptomyces hirsutus</name>
    <dbReference type="NCBI Taxonomy" id="35620"/>
    <lineage>
        <taxon>Bacteria</taxon>
        <taxon>Bacillati</taxon>
        <taxon>Actinomycetota</taxon>
        <taxon>Actinomycetes</taxon>
        <taxon>Kitasatosporales</taxon>
        <taxon>Streptomycetaceae</taxon>
        <taxon>Streptomyces</taxon>
    </lineage>
</organism>
<evidence type="ECO:0000313" key="3">
    <source>
        <dbReference type="Proteomes" id="UP001335325"/>
    </source>
</evidence>